<proteinExistence type="predicted"/>
<dbReference type="Bgee" id="ENSOANG00000004284">
    <property type="expression patterns" value="Expressed in testis and 7 other cell types or tissues"/>
</dbReference>
<dbReference type="OMA" id="QFLHFNV"/>
<dbReference type="GeneTree" id="ENSGT00400000022269"/>
<evidence type="ECO:0000256" key="1">
    <source>
        <dbReference type="SAM" id="Coils"/>
    </source>
</evidence>
<keyword evidence="3" id="KW-1185">Reference proteome</keyword>
<keyword evidence="1" id="KW-0175">Coiled coil</keyword>
<dbReference type="Proteomes" id="UP000002279">
    <property type="component" value="Chromosome 2"/>
</dbReference>
<dbReference type="HOGENOM" id="CLU_025504_0_0_1"/>
<dbReference type="FunCoup" id="F6USL2">
    <property type="interactions" value="335"/>
</dbReference>
<organism evidence="2 3">
    <name type="scientific">Ornithorhynchus anatinus</name>
    <name type="common">Duckbill platypus</name>
    <dbReference type="NCBI Taxonomy" id="9258"/>
    <lineage>
        <taxon>Eukaryota</taxon>
        <taxon>Metazoa</taxon>
        <taxon>Chordata</taxon>
        <taxon>Craniata</taxon>
        <taxon>Vertebrata</taxon>
        <taxon>Euteleostomi</taxon>
        <taxon>Mammalia</taxon>
        <taxon>Monotremata</taxon>
        <taxon>Ornithorhynchidae</taxon>
        <taxon>Ornithorhynchus</taxon>
    </lineage>
</organism>
<reference evidence="2 3" key="1">
    <citation type="journal article" date="2008" name="Nature">
        <title>Genome analysis of the platypus reveals unique signatures of evolution.</title>
        <authorList>
            <person name="Warren W.C."/>
            <person name="Hillier L.W."/>
            <person name="Marshall Graves J.A."/>
            <person name="Birney E."/>
            <person name="Ponting C.P."/>
            <person name="Grutzner F."/>
            <person name="Belov K."/>
            <person name="Miller W."/>
            <person name="Clarke L."/>
            <person name="Chinwalla A.T."/>
            <person name="Yang S.P."/>
            <person name="Heger A."/>
            <person name="Locke D.P."/>
            <person name="Miethke P."/>
            <person name="Waters P.D."/>
            <person name="Veyrunes F."/>
            <person name="Fulton L."/>
            <person name="Fulton B."/>
            <person name="Graves T."/>
            <person name="Wallis J."/>
            <person name="Puente X.S."/>
            <person name="Lopez-Otin C."/>
            <person name="Ordonez G.R."/>
            <person name="Eichler E.E."/>
            <person name="Chen L."/>
            <person name="Cheng Z."/>
            <person name="Deakin J.E."/>
            <person name="Alsop A."/>
            <person name="Thompson K."/>
            <person name="Kirby P."/>
            <person name="Papenfuss A.T."/>
            <person name="Wakefield M.J."/>
            <person name="Olender T."/>
            <person name="Lancet D."/>
            <person name="Huttley G.A."/>
            <person name="Smit A.F."/>
            <person name="Pask A."/>
            <person name="Temple-Smith P."/>
            <person name="Batzer M.A."/>
            <person name="Walker J.A."/>
            <person name="Konkel M.K."/>
            <person name="Harris R.S."/>
            <person name="Whittington C.M."/>
            <person name="Wong E.S."/>
            <person name="Gemmell N.J."/>
            <person name="Buschiazzo E."/>
            <person name="Vargas Jentzsch I.M."/>
            <person name="Merkel A."/>
            <person name="Schmitz J."/>
            <person name="Zemann A."/>
            <person name="Churakov G."/>
            <person name="Kriegs J.O."/>
            <person name="Brosius J."/>
            <person name="Murchison E.P."/>
            <person name="Sachidanandam R."/>
            <person name="Smith C."/>
            <person name="Hannon G.J."/>
            <person name="Tsend-Ayush E."/>
            <person name="McMillan D."/>
            <person name="Attenborough R."/>
            <person name="Rens W."/>
            <person name="Ferguson-Smith M."/>
            <person name="Lefevre C.M."/>
            <person name="Sharp J.A."/>
            <person name="Nicholas K.R."/>
            <person name="Ray D.A."/>
            <person name="Kube M."/>
            <person name="Reinhardt R."/>
            <person name="Pringle T.H."/>
            <person name="Taylor J."/>
            <person name="Jones R.C."/>
            <person name="Nixon B."/>
            <person name="Dacheux J.L."/>
            <person name="Niwa H."/>
            <person name="Sekita Y."/>
            <person name="Huang X."/>
            <person name="Stark A."/>
            <person name="Kheradpour P."/>
            <person name="Kellis M."/>
            <person name="Flicek P."/>
            <person name="Chen Y."/>
            <person name="Webber C."/>
            <person name="Hardison R."/>
            <person name="Nelson J."/>
            <person name="Hallsworth-Pepin K."/>
            <person name="Delehaunty K."/>
            <person name="Markovic C."/>
            <person name="Minx P."/>
            <person name="Feng Y."/>
            <person name="Kremitzki C."/>
            <person name="Mitreva M."/>
            <person name="Glasscock J."/>
            <person name="Wylie T."/>
            <person name="Wohldmann P."/>
            <person name="Thiru P."/>
            <person name="Nhan M.N."/>
            <person name="Pohl C.S."/>
            <person name="Smith S.M."/>
            <person name="Hou S."/>
            <person name="Nefedov M."/>
            <person name="de Jong P.J."/>
            <person name="Renfree M.B."/>
            <person name="Mardis E.R."/>
            <person name="Wilson R.K."/>
        </authorList>
    </citation>
    <scope>NUCLEOTIDE SEQUENCE [LARGE SCALE GENOMIC DNA]</scope>
    <source>
        <strain evidence="2 3">Glennie</strain>
    </source>
</reference>
<name>F6USL2_ORNAN</name>
<evidence type="ECO:0000313" key="3">
    <source>
        <dbReference type="Proteomes" id="UP000002279"/>
    </source>
</evidence>
<dbReference type="STRING" id="9258.ENSOANP00000006802"/>
<gene>
    <name evidence="2" type="primary">CCDC62</name>
</gene>
<reference evidence="2" key="3">
    <citation type="submission" date="2025-09" db="UniProtKB">
        <authorList>
            <consortium name="Ensembl"/>
        </authorList>
    </citation>
    <scope>IDENTIFICATION</scope>
    <source>
        <strain evidence="2">Glennie</strain>
    </source>
</reference>
<evidence type="ECO:0008006" key="4">
    <source>
        <dbReference type="Google" id="ProtNLM"/>
    </source>
</evidence>
<reference evidence="2" key="2">
    <citation type="submission" date="2025-08" db="UniProtKB">
        <authorList>
            <consortium name="Ensembl"/>
        </authorList>
    </citation>
    <scope>IDENTIFICATION</scope>
    <source>
        <strain evidence="2">Glennie</strain>
    </source>
</reference>
<evidence type="ECO:0000313" key="2">
    <source>
        <dbReference type="Ensembl" id="ENSOANP00000006802.3"/>
    </source>
</evidence>
<feature type="coiled-coil region" evidence="1">
    <location>
        <begin position="44"/>
        <end position="92"/>
    </location>
</feature>
<dbReference type="InParanoid" id="F6USL2"/>
<dbReference type="AlphaFoldDB" id="F6USL2"/>
<sequence length="491" mass="56401">MISLKDKDIIEAVNHIVDCSSKFKLLEHALCDAKVVESCIIKEKQDYKQKLKALKFEMNKLRDDLSEKIAENNEQREEIIRLKQEKSSLHDELIFTGEREKRKEQLLEIAKSKQERTDTQLHNLRQIYVKQQSDLQFLHFNMENSQELMQTCDSNEHDSKVHETSKEMVLSDLENSNQKVTFKRERNQKVSLKDLEFDTTQVQPCRAHENSCDVYKGEKEEQVNASDEKSNTITSYPLRGSVQELKTLLKKDAMEDNSSNVLESGRKALVDINSPKSARNCEISPNEIQNREKYLNGASDHKHWHDLSVYMGLPNCSRSKEHEKLHVECQDQMSEAAEISFLHMNETNRQNESNICESACCHPSNFIVEAPCHASVSDLEWMKIFKPTKVERTVRHRTVCLCSGTVCGVKGPTLKSKQSLSSNDRSSVTEPYITIDGPNVDDCSPTSKLQHLLEESRQMVANLELSTMLPIRLGSPTNISHDCHHYYFLNS</sequence>
<accession>F6USL2</accession>
<dbReference type="Ensembl" id="ENSOANT00000006804.3">
    <property type="protein sequence ID" value="ENSOANP00000006802.3"/>
    <property type="gene ID" value="ENSOANG00000004284.3"/>
</dbReference>
<protein>
    <recommendedName>
        <fullName evidence="4">Coiled-coil domain containing 62</fullName>
    </recommendedName>
</protein>
<dbReference type="eggNOG" id="ENOG502RHSF">
    <property type="taxonomic scope" value="Eukaryota"/>
</dbReference>